<sequence length="381" mass="42822">MSLDWHYIAPLQEALYKICVDWYTTSTSLDDLVYSTHSMFLAFAMLYIGSVGSTKKELEKVFGYSKLPADKFLSILTTLIYTEDGEVSPLLVANGIWANKDFVLKESYIESVKKMNCTINSVDFRKDVESVRKVINLFVEENTKNVIQDFIQEGVITSDTLSVLVNAIYFEGKWATPFDVLPDKMKFKIGGQNLRDSKPETQYAIALKSEVRSSAQFREKYTSVSIPYTSADYSMVFIVPNDMTSFEKEGGINELKDIVISTVQSFPQKRNVTIPKFEIESSFAMNDQLGKLGLKDSFTQNADFSNMSNNKLSVSAAIHRAKVKVDEKGTIAAAATGIMMMRAMIVEEAKDVVVDSPFYFVIVGKHNLPIFFGKITHPITK</sequence>
<dbReference type="Gene3D" id="3.30.497.10">
    <property type="entry name" value="Antithrombin, subunit I, domain 2"/>
    <property type="match status" value="1"/>
</dbReference>
<evidence type="ECO:0000256" key="2">
    <source>
        <dbReference type="RuleBase" id="RU000411"/>
    </source>
</evidence>
<dbReference type="SMART" id="SM00093">
    <property type="entry name" value="SERPIN"/>
    <property type="match status" value="1"/>
</dbReference>
<dbReference type="InterPro" id="IPR042178">
    <property type="entry name" value="Serpin_sf_1"/>
</dbReference>
<reference evidence="4 5" key="1">
    <citation type="submission" date="2012-10" db="EMBL/GenBank/DDBJ databases">
        <authorList>
            <person name="Zafar N."/>
            <person name="Inman J."/>
            <person name="Hall N."/>
            <person name="Lorenzi H."/>
            <person name="Caler E."/>
        </authorList>
    </citation>
    <scope>NUCLEOTIDE SEQUENCE [LARGE SCALE GENOMIC DNA]</scope>
    <source>
        <strain evidence="4 5">IP1</strain>
    </source>
</reference>
<dbReference type="PANTHER" id="PTHR11461:SF211">
    <property type="entry name" value="GH10112P-RELATED"/>
    <property type="match status" value="1"/>
</dbReference>
<dbReference type="PANTHER" id="PTHR11461">
    <property type="entry name" value="SERINE PROTEASE INHIBITOR, SERPIN"/>
    <property type="match status" value="1"/>
</dbReference>
<organism evidence="4 5">
    <name type="scientific">Entamoeba invadens IP1</name>
    <dbReference type="NCBI Taxonomy" id="370355"/>
    <lineage>
        <taxon>Eukaryota</taxon>
        <taxon>Amoebozoa</taxon>
        <taxon>Evosea</taxon>
        <taxon>Archamoebae</taxon>
        <taxon>Mastigamoebida</taxon>
        <taxon>Entamoebidae</taxon>
        <taxon>Entamoeba</taxon>
    </lineage>
</organism>
<dbReference type="RefSeq" id="XP_004254242.1">
    <property type="nucleotide sequence ID" value="XM_004254194.1"/>
</dbReference>
<accession>A0A0A1U6M7</accession>
<dbReference type="InterPro" id="IPR042185">
    <property type="entry name" value="Serpin_sf_2"/>
</dbReference>
<evidence type="ECO:0000256" key="1">
    <source>
        <dbReference type="ARBA" id="ARBA00009500"/>
    </source>
</evidence>
<dbReference type="Pfam" id="PF00079">
    <property type="entry name" value="Serpin"/>
    <property type="match status" value="1"/>
</dbReference>
<dbReference type="Proteomes" id="UP000014680">
    <property type="component" value="Unassembled WGS sequence"/>
</dbReference>
<dbReference type="GO" id="GO:0005615">
    <property type="term" value="C:extracellular space"/>
    <property type="evidence" value="ECO:0007669"/>
    <property type="project" value="InterPro"/>
</dbReference>
<feature type="domain" description="Serpin" evidence="3">
    <location>
        <begin position="20"/>
        <end position="378"/>
    </location>
</feature>
<dbReference type="KEGG" id="eiv:EIN_097580"/>
<evidence type="ECO:0000313" key="4">
    <source>
        <dbReference type="EMBL" id="ELP87471.1"/>
    </source>
</evidence>
<dbReference type="CDD" id="cd00172">
    <property type="entry name" value="serpin"/>
    <property type="match status" value="1"/>
</dbReference>
<dbReference type="PROSITE" id="PS00284">
    <property type="entry name" value="SERPIN"/>
    <property type="match status" value="1"/>
</dbReference>
<comment type="similarity">
    <text evidence="1 2">Belongs to the serpin family.</text>
</comment>
<protein>
    <submittedName>
        <fullName evidence="4">Serine protease inhibitor, serpin, putative</fullName>
    </submittedName>
</protein>
<proteinExistence type="inferred from homology"/>
<name>A0A0A1U6M7_ENTIV</name>
<dbReference type="Gene3D" id="2.30.39.10">
    <property type="entry name" value="Alpha-1-antitrypsin, domain 1"/>
    <property type="match status" value="1"/>
</dbReference>
<dbReference type="InterPro" id="IPR023795">
    <property type="entry name" value="Serpin_CS"/>
</dbReference>
<dbReference type="GO" id="GO:0004867">
    <property type="term" value="F:serine-type endopeptidase inhibitor activity"/>
    <property type="evidence" value="ECO:0007669"/>
    <property type="project" value="InterPro"/>
</dbReference>
<dbReference type="SUPFAM" id="SSF56574">
    <property type="entry name" value="Serpins"/>
    <property type="match status" value="1"/>
</dbReference>
<dbReference type="InterPro" id="IPR036186">
    <property type="entry name" value="Serpin_sf"/>
</dbReference>
<dbReference type="AlphaFoldDB" id="A0A0A1U6M7"/>
<dbReference type="EMBL" id="KB206860">
    <property type="protein sequence ID" value="ELP87471.1"/>
    <property type="molecule type" value="Genomic_DNA"/>
</dbReference>
<dbReference type="VEuPathDB" id="AmoebaDB:EIN_097580"/>
<dbReference type="InterPro" id="IPR023796">
    <property type="entry name" value="Serpin_dom"/>
</dbReference>
<dbReference type="InterPro" id="IPR000215">
    <property type="entry name" value="Serpin_fam"/>
</dbReference>
<evidence type="ECO:0000259" key="3">
    <source>
        <dbReference type="SMART" id="SM00093"/>
    </source>
</evidence>
<evidence type="ECO:0000313" key="5">
    <source>
        <dbReference type="Proteomes" id="UP000014680"/>
    </source>
</evidence>
<dbReference type="OrthoDB" id="9518664at2759"/>
<keyword evidence="5" id="KW-1185">Reference proteome</keyword>
<gene>
    <name evidence="4" type="ORF">EIN_097580</name>
</gene>
<dbReference type="SMR" id="A0A0A1U6M7"/>
<dbReference type="OMA" id="YFNAAWA"/>
<dbReference type="GeneID" id="14886314"/>